<name>A0A1I2ZI55_9SPHI</name>
<dbReference type="EMBL" id="FOPP01000010">
    <property type="protein sequence ID" value="SFH37508.1"/>
    <property type="molecule type" value="Genomic_DNA"/>
</dbReference>
<evidence type="ECO:0000313" key="1">
    <source>
        <dbReference type="EMBL" id="SFH37508.1"/>
    </source>
</evidence>
<evidence type="ECO:0000313" key="2">
    <source>
        <dbReference type="Proteomes" id="UP000199666"/>
    </source>
</evidence>
<organism evidence="1 2">
    <name type="scientific">Pedobacter insulae</name>
    <dbReference type="NCBI Taxonomy" id="414048"/>
    <lineage>
        <taxon>Bacteria</taxon>
        <taxon>Pseudomonadati</taxon>
        <taxon>Bacteroidota</taxon>
        <taxon>Sphingobacteriia</taxon>
        <taxon>Sphingobacteriales</taxon>
        <taxon>Sphingobacteriaceae</taxon>
        <taxon>Pedobacter</taxon>
    </lineage>
</organism>
<dbReference type="STRING" id="414048.SAMN04489864_11047"/>
<dbReference type="AlphaFoldDB" id="A0A1I2ZI55"/>
<proteinExistence type="predicted"/>
<accession>A0A1I2ZI55</accession>
<gene>
    <name evidence="1" type="ORF">SAMN04489864_11047</name>
</gene>
<dbReference type="Proteomes" id="UP000199666">
    <property type="component" value="Unassembled WGS sequence"/>
</dbReference>
<reference evidence="1 2" key="1">
    <citation type="submission" date="2016-10" db="EMBL/GenBank/DDBJ databases">
        <authorList>
            <person name="de Groot N.N."/>
        </authorList>
    </citation>
    <scope>NUCLEOTIDE SEQUENCE [LARGE SCALE GENOMIC DNA]</scope>
    <source>
        <strain evidence="1 2">DSM 18684</strain>
    </source>
</reference>
<protein>
    <submittedName>
        <fullName evidence="1">Uncharacterized protein</fullName>
    </submittedName>
</protein>
<keyword evidence="2" id="KW-1185">Reference proteome</keyword>
<dbReference type="RefSeq" id="WP_090996417.1">
    <property type="nucleotide sequence ID" value="NZ_FOPP01000010.1"/>
</dbReference>
<sequence length="534" mass="61491">MKQRNKFPNASVLSILTYDHEENGIRYDNDILYISVRTVPDYFGMDTLFWYPGTGRKGSAAIVWKKLKVKHWFACGKDDLIKQRYDHLLLTKSCEIDGQLVKFRLPSFTKEMYTPDPFYDRNQNETVQLLVADMSHFPQAFLQKENLQILSGYQKSTTDIKALYPVGLYEKNELYKNLTKKNFGSVEMRQAYLTFHGSRSKEAAEKVIDKRKPIGERSRTRASLAGMIGFYQEDFMAEKKYAAIFSDKNGVESGRSEIDRSNGIFRAAFDDQSGKGSVTILVDDMALKKIDYTLIKDIKFDVNMASGTLNDIYGRSHMQIEKSKPRPETFSTYTWQKDVYANPEDGNIKLSDTFKELFNYLGPNLVIADPYFINNIKLNELTKEFMLTDCQLSMLNAIATAAVMGEISELTILGYNSRANQHFDRDEDSTGTTTEQRFVRYETLFRNFIASNKLGDYLADSSIKFNNAPNDFHNRYWFSLSADRKKLEKCIVVTTSIGNMFEVDFLPITDQAQLTQITMKYFNLLKFSKNELSI</sequence>